<proteinExistence type="predicted"/>
<dbReference type="SUPFAM" id="SSF56112">
    <property type="entry name" value="Protein kinase-like (PK-like)"/>
    <property type="match status" value="1"/>
</dbReference>
<accession>A0A1A0QQU8</accession>
<dbReference type="EMBL" id="LZSO01000041">
    <property type="protein sequence ID" value="OBB24288.1"/>
    <property type="molecule type" value="Genomic_DNA"/>
</dbReference>
<dbReference type="InterPro" id="IPR002575">
    <property type="entry name" value="Aminoglycoside_PTrfase"/>
</dbReference>
<sequence>MHAGQLTISALTVRALIDDQFPQWRDLPLQRVSTSGTVHAIFRIGDGLAARFRLQVDDVESVWSEVRAESEAARELADRTRFATPAPVALGSPGGDYPMPWLVQTWLEGTIALDDDPGESEGFAADLGDFITGVRQIDTRGRRYDSRGRGGELASHDEWVQECLARSAGLLDVVVLRRIWEEMRELPRGDSPDVMNHGDLLPGNLLVQNGRLVGVLDVGGLAPADPALDLVCAWHLLEPGPRRVLRERLDAGEAEWERGKAWAFEQAIGAVWYYVDSNPIFSQVGRRTLERIVADCG</sequence>
<dbReference type="Pfam" id="PF01636">
    <property type="entry name" value="APH"/>
    <property type="match status" value="1"/>
</dbReference>
<dbReference type="PANTHER" id="PTHR21310:SF42">
    <property type="entry name" value="BIFUNCTIONAL AAC_APH"/>
    <property type="match status" value="1"/>
</dbReference>
<dbReference type="RefSeq" id="WP_064936495.1">
    <property type="nucleotide sequence ID" value="NZ_LZSO01000041.1"/>
</dbReference>
<dbReference type="InterPro" id="IPR011009">
    <property type="entry name" value="Kinase-like_dom_sf"/>
</dbReference>
<comment type="caution">
    <text evidence="2">The sequence shown here is derived from an EMBL/GenBank/DDBJ whole genome shotgun (WGS) entry which is preliminary data.</text>
</comment>
<feature type="domain" description="Aminoglycoside phosphotransferase" evidence="1">
    <location>
        <begin position="51"/>
        <end position="262"/>
    </location>
</feature>
<keyword evidence="2" id="KW-0808">Transferase</keyword>
<evidence type="ECO:0000313" key="2">
    <source>
        <dbReference type="EMBL" id="OBB24288.1"/>
    </source>
</evidence>
<evidence type="ECO:0000313" key="3">
    <source>
        <dbReference type="Proteomes" id="UP000093902"/>
    </source>
</evidence>
<gene>
    <name evidence="2" type="ORF">A5792_30345</name>
</gene>
<dbReference type="Proteomes" id="UP000093902">
    <property type="component" value="Unassembled WGS sequence"/>
</dbReference>
<dbReference type="AlphaFoldDB" id="A0A1A0QQU8"/>
<dbReference type="Gene3D" id="3.30.200.20">
    <property type="entry name" value="Phosphorylase Kinase, domain 1"/>
    <property type="match status" value="1"/>
</dbReference>
<dbReference type="GO" id="GO:0016740">
    <property type="term" value="F:transferase activity"/>
    <property type="evidence" value="ECO:0007669"/>
    <property type="project" value="UniProtKB-KW"/>
</dbReference>
<evidence type="ECO:0000259" key="1">
    <source>
        <dbReference type="Pfam" id="PF01636"/>
    </source>
</evidence>
<organism evidence="2 3">
    <name type="scientific">Mycolicibacterium peregrinum</name>
    <name type="common">Mycobacterium peregrinum</name>
    <dbReference type="NCBI Taxonomy" id="43304"/>
    <lineage>
        <taxon>Bacteria</taxon>
        <taxon>Bacillati</taxon>
        <taxon>Actinomycetota</taxon>
        <taxon>Actinomycetes</taxon>
        <taxon>Mycobacteriales</taxon>
        <taxon>Mycobacteriaceae</taxon>
        <taxon>Mycolicibacterium</taxon>
    </lineage>
</organism>
<dbReference type="CDD" id="cd05155">
    <property type="entry name" value="APH_ChoK_like_1"/>
    <property type="match status" value="1"/>
</dbReference>
<dbReference type="Gene3D" id="3.90.1200.10">
    <property type="match status" value="1"/>
</dbReference>
<name>A0A1A0QQU8_MYCPR</name>
<dbReference type="InterPro" id="IPR051678">
    <property type="entry name" value="AGP_Transferase"/>
</dbReference>
<reference evidence="3" key="1">
    <citation type="submission" date="2016-06" db="EMBL/GenBank/DDBJ databases">
        <authorList>
            <person name="Sutton G."/>
            <person name="Brinkac L."/>
            <person name="Sanka R."/>
            <person name="Adams M."/>
            <person name="Lau E."/>
            <person name="Mehaffy C."/>
            <person name="Tameris M."/>
            <person name="Hatherill M."/>
            <person name="Hanekom W."/>
            <person name="Mahomed H."/>
            <person name="Mcshane H."/>
        </authorList>
    </citation>
    <scope>NUCLEOTIDE SEQUENCE [LARGE SCALE GENOMIC DNA]</scope>
    <source>
        <strain evidence="3">852002-51209_SCH5440388</strain>
    </source>
</reference>
<dbReference type="OrthoDB" id="9797603at2"/>
<protein>
    <submittedName>
        <fullName evidence="2">Aminoglycoside phosphotransferase</fullName>
    </submittedName>
</protein>
<dbReference type="PANTHER" id="PTHR21310">
    <property type="entry name" value="AMINOGLYCOSIDE PHOSPHOTRANSFERASE-RELATED-RELATED"/>
    <property type="match status" value="1"/>
</dbReference>